<dbReference type="PRINTS" id="PR00463">
    <property type="entry name" value="EP450I"/>
</dbReference>
<evidence type="ECO:0000256" key="3">
    <source>
        <dbReference type="ARBA" id="ARBA00023004"/>
    </source>
</evidence>
<keyword evidence="4 5" id="KW-0349">Heme</keyword>
<dbReference type="PANTHER" id="PTHR47955:SF15">
    <property type="entry name" value="CYTOCHROME P450 71A2-LIKE"/>
    <property type="match status" value="1"/>
</dbReference>
<organism evidence="7 8">
    <name type="scientific">Lithocarpus litseifolius</name>
    <dbReference type="NCBI Taxonomy" id="425828"/>
    <lineage>
        <taxon>Eukaryota</taxon>
        <taxon>Viridiplantae</taxon>
        <taxon>Streptophyta</taxon>
        <taxon>Embryophyta</taxon>
        <taxon>Tracheophyta</taxon>
        <taxon>Spermatophyta</taxon>
        <taxon>Magnoliopsida</taxon>
        <taxon>eudicotyledons</taxon>
        <taxon>Gunneridae</taxon>
        <taxon>Pentapetalae</taxon>
        <taxon>rosids</taxon>
        <taxon>fabids</taxon>
        <taxon>Fagales</taxon>
        <taxon>Fagaceae</taxon>
        <taxon>Lithocarpus</taxon>
    </lineage>
</organism>
<feature type="binding site" description="axial binding residue" evidence="4">
    <location>
        <position position="477"/>
    </location>
    <ligand>
        <name>heme</name>
        <dbReference type="ChEBI" id="CHEBI:30413"/>
    </ligand>
    <ligandPart>
        <name>Fe</name>
        <dbReference type="ChEBI" id="CHEBI:18248"/>
    </ligandPart>
</feature>
<dbReference type="SUPFAM" id="SSF48264">
    <property type="entry name" value="Cytochrome P450"/>
    <property type="match status" value="1"/>
</dbReference>
<evidence type="ECO:0000313" key="8">
    <source>
        <dbReference type="Proteomes" id="UP001459277"/>
    </source>
</evidence>
<evidence type="ECO:0000256" key="6">
    <source>
        <dbReference type="SAM" id="Phobius"/>
    </source>
</evidence>
<evidence type="ECO:0000256" key="4">
    <source>
        <dbReference type="PIRSR" id="PIRSR602401-1"/>
    </source>
</evidence>
<dbReference type="InterPro" id="IPR002401">
    <property type="entry name" value="Cyt_P450_E_grp-I"/>
</dbReference>
<name>A0AAW2CC06_9ROSI</name>
<dbReference type="InterPro" id="IPR036396">
    <property type="entry name" value="Cyt_P450_sf"/>
</dbReference>
<dbReference type="PRINTS" id="PR00385">
    <property type="entry name" value="P450"/>
</dbReference>
<proteinExistence type="inferred from homology"/>
<dbReference type="PROSITE" id="PS00086">
    <property type="entry name" value="CYTOCHROME_P450"/>
    <property type="match status" value="1"/>
</dbReference>
<evidence type="ECO:0000256" key="2">
    <source>
        <dbReference type="ARBA" id="ARBA00022723"/>
    </source>
</evidence>
<dbReference type="Gene3D" id="1.10.630.10">
    <property type="entry name" value="Cytochrome P450"/>
    <property type="match status" value="1"/>
</dbReference>
<keyword evidence="6" id="KW-0812">Transmembrane</keyword>
<keyword evidence="5" id="KW-0560">Oxidoreductase</keyword>
<evidence type="ECO:0008006" key="9">
    <source>
        <dbReference type="Google" id="ProtNLM"/>
    </source>
</evidence>
<keyword evidence="3 4" id="KW-0408">Iron</keyword>
<comment type="caution">
    <text evidence="7">The sequence shown here is derived from an EMBL/GenBank/DDBJ whole genome shotgun (WGS) entry which is preliminary data.</text>
</comment>
<dbReference type="GO" id="GO:0020037">
    <property type="term" value="F:heme binding"/>
    <property type="evidence" value="ECO:0007669"/>
    <property type="project" value="InterPro"/>
</dbReference>
<reference evidence="7 8" key="1">
    <citation type="submission" date="2024-01" db="EMBL/GenBank/DDBJ databases">
        <title>A telomere-to-telomere, gap-free genome of sweet tea (Lithocarpus litseifolius).</title>
        <authorList>
            <person name="Zhou J."/>
        </authorList>
    </citation>
    <scope>NUCLEOTIDE SEQUENCE [LARGE SCALE GENOMIC DNA]</scope>
    <source>
        <strain evidence="7">Zhou-2022a</strain>
        <tissue evidence="7">Leaf</tissue>
    </source>
</reference>
<dbReference type="EMBL" id="JAZDWU010000007">
    <property type="protein sequence ID" value="KAK9995622.1"/>
    <property type="molecule type" value="Genomic_DNA"/>
</dbReference>
<keyword evidence="6" id="KW-1133">Transmembrane helix</keyword>
<keyword evidence="8" id="KW-1185">Reference proteome</keyword>
<dbReference type="Pfam" id="PF00067">
    <property type="entry name" value="p450"/>
    <property type="match status" value="1"/>
</dbReference>
<dbReference type="GO" id="GO:0004497">
    <property type="term" value="F:monooxygenase activity"/>
    <property type="evidence" value="ECO:0007669"/>
    <property type="project" value="UniProtKB-KW"/>
</dbReference>
<dbReference type="PANTHER" id="PTHR47955">
    <property type="entry name" value="CYTOCHROME P450 FAMILY 71 PROTEIN"/>
    <property type="match status" value="1"/>
</dbReference>
<accession>A0AAW2CC06</accession>
<feature type="transmembrane region" description="Helical" evidence="6">
    <location>
        <begin position="20"/>
        <end position="39"/>
    </location>
</feature>
<evidence type="ECO:0000313" key="7">
    <source>
        <dbReference type="EMBL" id="KAK9995622.1"/>
    </source>
</evidence>
<evidence type="ECO:0000256" key="1">
    <source>
        <dbReference type="ARBA" id="ARBA00010617"/>
    </source>
</evidence>
<dbReference type="GO" id="GO:0005506">
    <property type="term" value="F:iron ion binding"/>
    <property type="evidence" value="ECO:0007669"/>
    <property type="project" value="InterPro"/>
</dbReference>
<keyword evidence="5" id="KW-0503">Monooxygenase</keyword>
<evidence type="ECO:0000256" key="5">
    <source>
        <dbReference type="RuleBase" id="RU000461"/>
    </source>
</evidence>
<dbReference type="InterPro" id="IPR017972">
    <property type="entry name" value="Cyt_P450_CS"/>
</dbReference>
<comment type="similarity">
    <text evidence="1 5">Belongs to the cytochrome P450 family.</text>
</comment>
<keyword evidence="2 4" id="KW-0479">Metal-binding</keyword>
<comment type="cofactor">
    <cofactor evidence="4">
        <name>heme</name>
        <dbReference type="ChEBI" id="CHEBI:30413"/>
    </cofactor>
</comment>
<dbReference type="CDD" id="cd11072">
    <property type="entry name" value="CYP71-like"/>
    <property type="match status" value="1"/>
</dbReference>
<gene>
    <name evidence="7" type="ORF">SO802_020308</name>
</gene>
<keyword evidence="6" id="KW-0472">Membrane</keyword>
<dbReference type="InterPro" id="IPR001128">
    <property type="entry name" value="Cyt_P450"/>
</dbReference>
<dbReference type="FunFam" id="1.10.630.10:FF:000011">
    <property type="entry name" value="Cytochrome P450 83B1"/>
    <property type="match status" value="1"/>
</dbReference>
<protein>
    <recommendedName>
        <fullName evidence="9">Cytochrome P450</fullName>
    </recommendedName>
</protein>
<dbReference type="AlphaFoldDB" id="A0AAW2CC06"/>
<sequence length="536" mass="60566">MSNFLQFLVPNVTSMSLQPFVLTILAFIFILLFKWSSFLTKRNTKKNSPPSPPKLPIIGNLHQLGLQPHCSLQTLAQRHGPLMLLHFGSVPVLVVSSADAAQEIMKTRDLNFANRPKSSMFDKLLYNNKDVAMAPYGEYWRQMKSILVLHLVSNKRVQSFCTVREEETFLMIDKIKESCSSSVNLSEMFAKLTNDVVCRVAFGRKYGEGEGGRKFKELLGEFGELLGAINVGDYIPSLAWLNCVNGLDAKAEKVAKQFDDFLERVIDEHINCQKKVDHNHGISQENENQKDFVDILLWIQEETVIGFPIDRVSIKALILFRGCSREVNFTTATDAFAAGTDTTYTVLEWTMAELIRHPMILKKVQNEVREIIGNKKYITDNDLDKMHYLKAIIKETLRFHPPIPLLVPRKSIQDAKIHGYDIAAGTQVIVNAWTIARDPTLWDEPEEFQPERFLTSSIDFKGHDFQLIPFGAGRRGCPGISFAITIIELAVANLVHNFEWTLPDGAIGKDLDMTESTGLTIHRKFSLTAIATPYFG</sequence>
<dbReference type="Proteomes" id="UP001459277">
    <property type="component" value="Unassembled WGS sequence"/>
</dbReference>
<dbReference type="GO" id="GO:0016705">
    <property type="term" value="F:oxidoreductase activity, acting on paired donors, with incorporation or reduction of molecular oxygen"/>
    <property type="evidence" value="ECO:0007669"/>
    <property type="project" value="InterPro"/>
</dbReference>